<evidence type="ECO:0000313" key="3">
    <source>
        <dbReference type="WBParaSite" id="jg9887"/>
    </source>
</evidence>
<evidence type="ECO:0000256" key="1">
    <source>
        <dbReference type="SAM" id="MobiDB-lite"/>
    </source>
</evidence>
<feature type="compositionally biased region" description="Polar residues" evidence="1">
    <location>
        <begin position="240"/>
        <end position="249"/>
    </location>
</feature>
<keyword evidence="2" id="KW-1185">Reference proteome</keyword>
<protein>
    <submittedName>
        <fullName evidence="3">FLYWCH-type domain-containing protein</fullName>
    </submittedName>
</protein>
<dbReference type="AlphaFoldDB" id="A0A915ES81"/>
<name>A0A915ES81_9BILA</name>
<reference evidence="3" key="1">
    <citation type="submission" date="2022-11" db="UniProtKB">
        <authorList>
            <consortium name="WormBaseParasite"/>
        </authorList>
    </citation>
    <scope>IDENTIFICATION</scope>
</reference>
<accession>A0A915ES81</accession>
<evidence type="ECO:0000313" key="2">
    <source>
        <dbReference type="Proteomes" id="UP000887574"/>
    </source>
</evidence>
<sequence>MNNYSSSDEASMDGDVSDWSDVSEEAGDLLTQADQEEVAINPGRPKKQKVTVNPPIPIELIPSRKRMKNGDISFRAILEGEIYKRSEQPNAEGIQQWRCIKHSEGCKMVIDTNRADLCVGKSKTRHSHCTAKVDLDIRAINARVPILATQNQAAPRQIYSTYVPINDVSSAYDAVMTQYARNSDGTEKNAEPAEMEILKDVEEVQRSAFMDPSSGHSRSISYTPALLQQLSPPCQSLMSTSSGSPSHLPNTKKDTRHSLLIENGQPAESTPMNRSKSATMLKLDAQPNLSEEEYIISMNALCQLMSIAVAMLESSVDNEFLLALHLLDRYHF</sequence>
<organism evidence="2 3">
    <name type="scientific">Ditylenchus dipsaci</name>
    <dbReference type="NCBI Taxonomy" id="166011"/>
    <lineage>
        <taxon>Eukaryota</taxon>
        <taxon>Metazoa</taxon>
        <taxon>Ecdysozoa</taxon>
        <taxon>Nematoda</taxon>
        <taxon>Chromadorea</taxon>
        <taxon>Rhabditida</taxon>
        <taxon>Tylenchina</taxon>
        <taxon>Tylenchomorpha</taxon>
        <taxon>Sphaerularioidea</taxon>
        <taxon>Anguinidae</taxon>
        <taxon>Anguininae</taxon>
        <taxon>Ditylenchus</taxon>
    </lineage>
</organism>
<proteinExistence type="predicted"/>
<feature type="region of interest" description="Disordered" evidence="1">
    <location>
        <begin position="1"/>
        <end position="51"/>
    </location>
</feature>
<feature type="region of interest" description="Disordered" evidence="1">
    <location>
        <begin position="233"/>
        <end position="253"/>
    </location>
</feature>
<feature type="compositionally biased region" description="Acidic residues" evidence="1">
    <location>
        <begin position="10"/>
        <end position="27"/>
    </location>
</feature>
<dbReference type="WBParaSite" id="jg9887">
    <property type="protein sequence ID" value="jg9887"/>
    <property type="gene ID" value="jg9887"/>
</dbReference>
<dbReference type="Proteomes" id="UP000887574">
    <property type="component" value="Unplaced"/>
</dbReference>